<dbReference type="EMBL" id="CP068393">
    <property type="protein sequence ID" value="QUC68572.1"/>
    <property type="molecule type" value="Genomic_DNA"/>
</dbReference>
<proteinExistence type="predicted"/>
<protein>
    <submittedName>
        <fullName evidence="1">ASCH domain-containing protein</fullName>
    </submittedName>
</protein>
<sequence length="112" mass="13344">MNLWDDSFHSIKEGWKTIEMRLNDEKRSMIKVDDIIEFTNTSNQEKLSCKVINIYKYSDFSELYENHDKQSIGYRENEKADPDDMLLYYTKEQIEKYGVVGIELTKLNKSTD</sequence>
<organism evidence="1 2">
    <name type="scientific">Aristaeella hokkaidonensis</name>
    <dbReference type="NCBI Taxonomy" id="3046382"/>
    <lineage>
        <taxon>Bacteria</taxon>
        <taxon>Bacillati</taxon>
        <taxon>Bacillota</taxon>
        <taxon>Clostridia</taxon>
        <taxon>Eubacteriales</taxon>
        <taxon>Aristaeellaceae</taxon>
        <taxon>Aristaeella</taxon>
    </lineage>
</organism>
<evidence type="ECO:0000313" key="1">
    <source>
        <dbReference type="EMBL" id="QUC68572.1"/>
    </source>
</evidence>
<gene>
    <name evidence="1" type="ORF">JYE49_01860</name>
</gene>
<dbReference type="Proteomes" id="UP000682782">
    <property type="component" value="Chromosome"/>
</dbReference>
<reference evidence="1" key="1">
    <citation type="submission" date="2021-01" db="EMBL/GenBank/DDBJ databases">
        <title>Complete genome sequence of Clostridiales bacterium R-7.</title>
        <authorList>
            <person name="Mahoney-Kurpe S.C."/>
            <person name="Palevich N."/>
            <person name="Koike S."/>
            <person name="Moon C.D."/>
            <person name="Attwood G.T."/>
        </authorList>
    </citation>
    <scope>NUCLEOTIDE SEQUENCE</scope>
    <source>
        <strain evidence="1">R-7</strain>
    </source>
</reference>
<name>A0AC61MZE8_9FIRM</name>
<keyword evidence="2" id="KW-1185">Reference proteome</keyword>
<evidence type="ECO:0000313" key="2">
    <source>
        <dbReference type="Proteomes" id="UP000682782"/>
    </source>
</evidence>
<accession>A0AC61MZE8</accession>